<dbReference type="Proteomes" id="UP000324800">
    <property type="component" value="Unassembled WGS sequence"/>
</dbReference>
<proteinExistence type="predicted"/>
<evidence type="ECO:0000313" key="2">
    <source>
        <dbReference type="Proteomes" id="UP000324800"/>
    </source>
</evidence>
<name>A0A5J4VFW3_9EUKA</name>
<protein>
    <submittedName>
        <fullName evidence="1">Uncharacterized protein</fullName>
    </submittedName>
</protein>
<dbReference type="OrthoDB" id="116375at2759"/>
<organism evidence="1 2">
    <name type="scientific">Streblomastix strix</name>
    <dbReference type="NCBI Taxonomy" id="222440"/>
    <lineage>
        <taxon>Eukaryota</taxon>
        <taxon>Metamonada</taxon>
        <taxon>Preaxostyla</taxon>
        <taxon>Oxymonadida</taxon>
        <taxon>Streblomastigidae</taxon>
        <taxon>Streblomastix</taxon>
    </lineage>
</organism>
<evidence type="ECO:0000313" key="1">
    <source>
        <dbReference type="EMBL" id="KAA6381501.1"/>
    </source>
</evidence>
<dbReference type="AlphaFoldDB" id="A0A5J4VFW3"/>
<comment type="caution">
    <text evidence="1">The sequence shown here is derived from an EMBL/GenBank/DDBJ whole genome shotgun (WGS) entry which is preliminary data.</text>
</comment>
<accession>A0A5J4VFW3</accession>
<sequence>MLGCISLIQIASQIKYKYCYDKFDIKASYNTVNVFEKFEVTQYLWNNKVKGYINQDEYAKRDTTNKDIEDDIDWIKDKVISETCHLSHNQFIKENKPTLDRIDNSIGHTKQNCQLSYQICITVKADKDNDISKLKIQLMNYAIHEHLPMIINNESVYNMLKECMQGGLSNEYHQCNLKGIAPINKLRYNHVTKTITSYDTQHLITHNLDLDFNFLYPSVFSGIFTKNNPNTNHRIFQAGGLTSYFQCISNNSKQKARDAIMSDDRYTDKRQLFSVKIKGHIDEKHINSHLKLAPI</sequence>
<reference evidence="1 2" key="1">
    <citation type="submission" date="2019-03" db="EMBL/GenBank/DDBJ databases">
        <title>Single cell metagenomics reveals metabolic interactions within the superorganism composed of flagellate Streblomastix strix and complex community of Bacteroidetes bacteria on its surface.</title>
        <authorList>
            <person name="Treitli S.C."/>
            <person name="Kolisko M."/>
            <person name="Husnik F."/>
            <person name="Keeling P."/>
            <person name="Hampl V."/>
        </authorList>
    </citation>
    <scope>NUCLEOTIDE SEQUENCE [LARGE SCALE GENOMIC DNA]</scope>
    <source>
        <strain evidence="1">ST1C</strain>
    </source>
</reference>
<gene>
    <name evidence="1" type="ORF">EZS28_022972</name>
</gene>
<dbReference type="EMBL" id="SNRW01007293">
    <property type="protein sequence ID" value="KAA6381501.1"/>
    <property type="molecule type" value="Genomic_DNA"/>
</dbReference>